<dbReference type="InterPro" id="IPR000157">
    <property type="entry name" value="TIR_dom"/>
</dbReference>
<proteinExistence type="predicted"/>
<dbReference type="SMART" id="SM00255">
    <property type="entry name" value="TIR"/>
    <property type="match status" value="1"/>
</dbReference>
<feature type="domain" description="TIR" evidence="2">
    <location>
        <begin position="19"/>
        <end position="121"/>
    </location>
</feature>
<dbReference type="Pfam" id="PF01582">
    <property type="entry name" value="TIR"/>
    <property type="match status" value="1"/>
</dbReference>
<dbReference type="Gene3D" id="3.40.50.10140">
    <property type="entry name" value="Toll/interleukin-1 receptor homology (TIR) domain"/>
    <property type="match status" value="1"/>
</dbReference>
<keyword evidence="4" id="KW-1185">Reference proteome</keyword>
<dbReference type="PANTHER" id="PTHR32009:SF109">
    <property type="entry name" value="TOLL-INTERLEUKIN-RESISTANCE (TIR) DOMAIN FAMILY PROTEIN"/>
    <property type="match status" value="1"/>
</dbReference>
<protein>
    <submittedName>
        <fullName evidence="3">Nucleotide-binding site protein</fullName>
    </submittedName>
</protein>
<name>A0A2U1M7A1_ARTAN</name>
<dbReference type="GO" id="GO:0007165">
    <property type="term" value="P:signal transduction"/>
    <property type="evidence" value="ECO:0007669"/>
    <property type="project" value="InterPro"/>
</dbReference>
<dbReference type="PANTHER" id="PTHR32009">
    <property type="entry name" value="TMV RESISTANCE PROTEIN N-LIKE"/>
    <property type="match status" value="1"/>
</dbReference>
<evidence type="ECO:0000259" key="2">
    <source>
        <dbReference type="PROSITE" id="PS50104"/>
    </source>
</evidence>
<dbReference type="EMBL" id="PKPP01006251">
    <property type="protein sequence ID" value="PWA57142.1"/>
    <property type="molecule type" value="Genomic_DNA"/>
</dbReference>
<evidence type="ECO:0000313" key="3">
    <source>
        <dbReference type="EMBL" id="PWA57142.1"/>
    </source>
</evidence>
<dbReference type="AlphaFoldDB" id="A0A2U1M7A1"/>
<reference evidence="3 4" key="1">
    <citation type="journal article" date="2018" name="Mol. Plant">
        <title>The genome of Artemisia annua provides insight into the evolution of Asteraceae family and artemisinin biosynthesis.</title>
        <authorList>
            <person name="Shen Q."/>
            <person name="Zhang L."/>
            <person name="Liao Z."/>
            <person name="Wang S."/>
            <person name="Yan T."/>
            <person name="Shi P."/>
            <person name="Liu M."/>
            <person name="Fu X."/>
            <person name="Pan Q."/>
            <person name="Wang Y."/>
            <person name="Lv Z."/>
            <person name="Lu X."/>
            <person name="Zhang F."/>
            <person name="Jiang W."/>
            <person name="Ma Y."/>
            <person name="Chen M."/>
            <person name="Hao X."/>
            <person name="Li L."/>
            <person name="Tang Y."/>
            <person name="Lv G."/>
            <person name="Zhou Y."/>
            <person name="Sun X."/>
            <person name="Brodelius P.E."/>
            <person name="Rose J.K.C."/>
            <person name="Tang K."/>
        </authorList>
    </citation>
    <scope>NUCLEOTIDE SEQUENCE [LARGE SCALE GENOMIC DNA]</scope>
    <source>
        <strain evidence="4">cv. Huhao1</strain>
        <tissue evidence="3">Leaf</tissue>
    </source>
</reference>
<organism evidence="3 4">
    <name type="scientific">Artemisia annua</name>
    <name type="common">Sweet wormwood</name>
    <dbReference type="NCBI Taxonomy" id="35608"/>
    <lineage>
        <taxon>Eukaryota</taxon>
        <taxon>Viridiplantae</taxon>
        <taxon>Streptophyta</taxon>
        <taxon>Embryophyta</taxon>
        <taxon>Tracheophyta</taxon>
        <taxon>Spermatophyta</taxon>
        <taxon>Magnoliopsida</taxon>
        <taxon>eudicotyledons</taxon>
        <taxon>Gunneridae</taxon>
        <taxon>Pentapetalae</taxon>
        <taxon>asterids</taxon>
        <taxon>campanulids</taxon>
        <taxon>Asterales</taxon>
        <taxon>Asteraceae</taxon>
        <taxon>Asteroideae</taxon>
        <taxon>Anthemideae</taxon>
        <taxon>Artemisiinae</taxon>
        <taxon>Artemisia</taxon>
    </lineage>
</organism>
<dbReference type="SUPFAM" id="SSF52200">
    <property type="entry name" value="Toll/Interleukin receptor TIR domain"/>
    <property type="match status" value="1"/>
</dbReference>
<dbReference type="STRING" id="35608.A0A2U1M7A1"/>
<dbReference type="OrthoDB" id="1678688at2759"/>
<evidence type="ECO:0000256" key="1">
    <source>
        <dbReference type="ARBA" id="ARBA00023027"/>
    </source>
</evidence>
<evidence type="ECO:0000313" key="4">
    <source>
        <dbReference type="Proteomes" id="UP000245207"/>
    </source>
</evidence>
<comment type="caution">
    <text evidence="3">The sequence shown here is derived from an EMBL/GenBank/DDBJ whole genome shotgun (WGS) entry which is preliminary data.</text>
</comment>
<gene>
    <name evidence="3" type="ORF">CTI12_AA412680</name>
</gene>
<accession>A0A2U1M7A1</accession>
<sequence>MESLVFSSPSSNPPPDIRWTHDVFLCFRGEDTRKNFADHLFTALHQEGILTYLDHETLPLGDSISPSLYRAIEESRIYVIVFSKNYADSSWSLKLSKVPDEMVRSLMLSRSLKMSEVPEDL</sequence>
<dbReference type="PROSITE" id="PS50104">
    <property type="entry name" value="TIR"/>
    <property type="match status" value="1"/>
</dbReference>
<dbReference type="InterPro" id="IPR035897">
    <property type="entry name" value="Toll_tir_struct_dom_sf"/>
</dbReference>
<keyword evidence="1" id="KW-0520">NAD</keyword>
<dbReference type="Proteomes" id="UP000245207">
    <property type="component" value="Unassembled WGS sequence"/>
</dbReference>